<feature type="transmembrane region" description="Helical" evidence="7">
    <location>
        <begin position="589"/>
        <end position="609"/>
    </location>
</feature>
<dbReference type="GO" id="GO:0008324">
    <property type="term" value="F:monoatomic cation transmembrane transporter activity"/>
    <property type="evidence" value="ECO:0007669"/>
    <property type="project" value="InterPro"/>
</dbReference>
<comment type="subcellular location">
    <subcellularLocation>
        <location evidence="1">Membrane</location>
        <topology evidence="1">Multi-pass membrane protein</topology>
    </subcellularLocation>
</comment>
<dbReference type="PROSITE" id="PS51202">
    <property type="entry name" value="RCK_C"/>
    <property type="match status" value="2"/>
</dbReference>
<dbReference type="GO" id="GO:0005886">
    <property type="term" value="C:plasma membrane"/>
    <property type="evidence" value="ECO:0007669"/>
    <property type="project" value="TreeGrafter"/>
</dbReference>
<name>C6BUA5_MARSD</name>
<evidence type="ECO:0000313" key="10">
    <source>
        <dbReference type="Proteomes" id="UP000002601"/>
    </source>
</evidence>
<dbReference type="AlphaFoldDB" id="C6BUA5"/>
<feature type="domain" description="RCK C-terminal" evidence="8">
    <location>
        <begin position="317"/>
        <end position="404"/>
    </location>
</feature>
<dbReference type="Gene3D" id="3.30.70.1450">
    <property type="entry name" value="Regulator of K+ conductance, C-terminal domain"/>
    <property type="match status" value="2"/>
</dbReference>
<dbReference type="Pfam" id="PF03600">
    <property type="entry name" value="CitMHS"/>
    <property type="match status" value="1"/>
</dbReference>
<dbReference type="Pfam" id="PF02080">
    <property type="entry name" value="TrkA_C"/>
    <property type="match status" value="1"/>
</dbReference>
<keyword evidence="10" id="KW-1185">Reference proteome</keyword>
<feature type="transmembrane region" description="Helical" evidence="7">
    <location>
        <begin position="506"/>
        <end position="538"/>
    </location>
</feature>
<feature type="transmembrane region" description="Helical" evidence="7">
    <location>
        <begin position="64"/>
        <end position="87"/>
    </location>
</feature>
<reference evidence="9 10" key="1">
    <citation type="submission" date="2009-06" db="EMBL/GenBank/DDBJ databases">
        <title>Complete sequence of Desulfovibrio salexigens DSM 2638.</title>
        <authorList>
            <consortium name="US DOE Joint Genome Institute"/>
            <person name="Lucas S."/>
            <person name="Copeland A."/>
            <person name="Lapidus A."/>
            <person name="Glavina del Rio T."/>
            <person name="Tice H."/>
            <person name="Bruce D."/>
            <person name="Goodwin L."/>
            <person name="Pitluck S."/>
            <person name="Munk A.C."/>
            <person name="Brettin T."/>
            <person name="Detter J.C."/>
            <person name="Han C."/>
            <person name="Tapia R."/>
            <person name="Larimer F."/>
            <person name="Land M."/>
            <person name="Hauser L."/>
            <person name="Kyrpides N."/>
            <person name="Anderson I."/>
            <person name="Wall J.D."/>
            <person name="Arkin A.P."/>
            <person name="Dehal P."/>
            <person name="Chivian D."/>
            <person name="Giles B."/>
            <person name="Hazen T.C."/>
        </authorList>
    </citation>
    <scope>NUCLEOTIDE SEQUENCE [LARGE SCALE GENOMIC DNA]</scope>
    <source>
        <strain evidence="10">ATCC 14822 / DSM 2638 / NCIMB 8403 / VKM B-1763</strain>
    </source>
</reference>
<sequence length="610" mass="65561">MTIPPLPNLHALAVLALTAIALLLFSNKRIPLETSSLLIFLILTVGFEIFPYDYDGEIFPAVNFFYGFGNEALIAVCALMIAGQGILRTGSLDPMGRLLARAWKKSPSISFLLTLLLGAFISAFINNVPVVVLLLPVLISVSLKTGSPASSVLMPMGFSTLLGGTATTIGTSTNLLVVSVAAEMGFKRIEMFDFVLPAVIAGSIGILYLWQIAPRIIPKIDITLTDSSPRIFTAHLEVTEGSVLEGSPLSKAFELTDNAMQVSTIERGEGKPIYLHPGAILQAGDHLVINDTPEQLIEFEKILQGTLYPVGSVVPYDAEHPFEAADQQIAEIVIYQGSPLNGTTLKKYNFAERTGMTPLAIHRSGKKLKRFLDKISDLKLKIGDILLIQGPRQKISELKKNTKVLVLDSTMDLPYSQKANLAMIIMLGIILTAAFGILPIAISAPCGALIMILTGCITWRDATRALNVQVVLIVVTSLALGKAMLITGGADFLGRLYVALNGDAPAAVIISGLMLLMAVFTNIISNNATAVIGTPIALSIAHQLNLQPEPFVLAVLFGANMSFATPMAYKTNLLVMNAGEYSFSDFLKVGTPLVLIIWITLSIVLPMIYL</sequence>
<dbReference type="PANTHER" id="PTHR43652">
    <property type="entry name" value="BASIC AMINO ACID ANTIPORTER YFCC-RELATED"/>
    <property type="match status" value="1"/>
</dbReference>
<organism evidence="9 10">
    <name type="scientific">Maridesulfovibrio salexigens (strain ATCC 14822 / DSM 2638 / NCIMB 8403 / VKM B-1763)</name>
    <name type="common">Desulfovibrio salexigens</name>
    <dbReference type="NCBI Taxonomy" id="526222"/>
    <lineage>
        <taxon>Bacteria</taxon>
        <taxon>Pseudomonadati</taxon>
        <taxon>Thermodesulfobacteriota</taxon>
        <taxon>Desulfovibrionia</taxon>
        <taxon>Desulfovibrionales</taxon>
        <taxon>Desulfovibrionaceae</taxon>
        <taxon>Maridesulfovibrio</taxon>
    </lineage>
</organism>
<dbReference type="InterPro" id="IPR006037">
    <property type="entry name" value="RCK_C"/>
</dbReference>
<dbReference type="InterPro" id="IPR036721">
    <property type="entry name" value="RCK_C_sf"/>
</dbReference>
<dbReference type="Proteomes" id="UP000002601">
    <property type="component" value="Chromosome"/>
</dbReference>
<dbReference type="HOGENOM" id="CLU_005170_6_1_7"/>
<feature type="transmembrane region" description="Helical" evidence="7">
    <location>
        <begin position="194"/>
        <end position="213"/>
    </location>
</feature>
<keyword evidence="3 7" id="KW-0812">Transmembrane</keyword>
<keyword evidence="2" id="KW-0813">Transport</keyword>
<evidence type="ECO:0000256" key="4">
    <source>
        <dbReference type="ARBA" id="ARBA00022737"/>
    </source>
</evidence>
<feature type="transmembrane region" description="Helical" evidence="7">
    <location>
        <begin position="465"/>
        <end position="486"/>
    </location>
</feature>
<keyword evidence="6 7" id="KW-0472">Membrane</keyword>
<dbReference type="EMBL" id="CP001649">
    <property type="protein sequence ID" value="ACS79914.1"/>
    <property type="molecule type" value="Genomic_DNA"/>
</dbReference>
<dbReference type="PANTHER" id="PTHR43652:SF2">
    <property type="entry name" value="BASIC AMINO ACID ANTIPORTER YFCC-RELATED"/>
    <property type="match status" value="1"/>
</dbReference>
<evidence type="ECO:0000259" key="8">
    <source>
        <dbReference type="PROSITE" id="PS51202"/>
    </source>
</evidence>
<feature type="domain" description="RCK C-terminal" evidence="8">
    <location>
        <begin position="221"/>
        <end position="305"/>
    </location>
</feature>
<feature type="transmembrane region" description="Helical" evidence="7">
    <location>
        <begin position="421"/>
        <end position="453"/>
    </location>
</feature>
<dbReference type="GO" id="GO:0006813">
    <property type="term" value="P:potassium ion transport"/>
    <property type="evidence" value="ECO:0007669"/>
    <property type="project" value="InterPro"/>
</dbReference>
<feature type="transmembrane region" description="Helical" evidence="7">
    <location>
        <begin position="32"/>
        <end position="52"/>
    </location>
</feature>
<evidence type="ECO:0000256" key="5">
    <source>
        <dbReference type="ARBA" id="ARBA00022989"/>
    </source>
</evidence>
<keyword evidence="5 7" id="KW-1133">Transmembrane helix</keyword>
<evidence type="ECO:0000256" key="3">
    <source>
        <dbReference type="ARBA" id="ARBA00022692"/>
    </source>
</evidence>
<dbReference type="eggNOG" id="COG0471">
    <property type="taxonomic scope" value="Bacteria"/>
</dbReference>
<feature type="transmembrane region" description="Helical" evidence="7">
    <location>
        <begin position="161"/>
        <end position="182"/>
    </location>
</feature>
<dbReference type="RefSeq" id="WP_015851730.1">
    <property type="nucleotide sequence ID" value="NC_012881.1"/>
</dbReference>
<keyword evidence="4" id="KW-0677">Repeat</keyword>
<dbReference type="SUPFAM" id="SSF116726">
    <property type="entry name" value="TrkA C-terminal domain-like"/>
    <property type="match status" value="2"/>
</dbReference>
<gene>
    <name evidence="9" type="ordered locus">Desal_1853</name>
</gene>
<proteinExistence type="predicted"/>
<feature type="transmembrane region" description="Helical" evidence="7">
    <location>
        <begin position="6"/>
        <end position="25"/>
    </location>
</feature>
<evidence type="ECO:0000256" key="1">
    <source>
        <dbReference type="ARBA" id="ARBA00004141"/>
    </source>
</evidence>
<dbReference type="InterPro" id="IPR051679">
    <property type="entry name" value="DASS-Related_Transporters"/>
</dbReference>
<evidence type="ECO:0000256" key="7">
    <source>
        <dbReference type="SAM" id="Phobius"/>
    </source>
</evidence>
<evidence type="ECO:0000313" key="9">
    <source>
        <dbReference type="EMBL" id="ACS79914.1"/>
    </source>
</evidence>
<dbReference type="OrthoDB" id="9765532at2"/>
<protein>
    <submittedName>
        <fullName evidence="9">TrkA-C domain protein</fullName>
    </submittedName>
</protein>
<evidence type="ECO:0000256" key="6">
    <source>
        <dbReference type="ARBA" id="ARBA00023136"/>
    </source>
</evidence>
<feature type="transmembrane region" description="Helical" evidence="7">
    <location>
        <begin position="108"/>
        <end position="141"/>
    </location>
</feature>
<dbReference type="InterPro" id="IPR004680">
    <property type="entry name" value="Cit_transptr-like_dom"/>
</dbReference>
<accession>C6BUA5</accession>
<dbReference type="STRING" id="526222.Desal_1853"/>
<dbReference type="KEGG" id="dsa:Desal_1853"/>
<evidence type="ECO:0000256" key="2">
    <source>
        <dbReference type="ARBA" id="ARBA00022448"/>
    </source>
</evidence>